<evidence type="ECO:0000256" key="1">
    <source>
        <dbReference type="ARBA" id="ARBA00021292"/>
    </source>
</evidence>
<protein>
    <recommendedName>
        <fullName evidence="1">D-inositol 3-phosphate glycosyltransferase</fullName>
    </recommendedName>
</protein>
<dbReference type="AlphaFoldDB" id="A0A6C1C3F7"/>
<name>A0A6C1C3F7_9ACTN</name>
<dbReference type="Pfam" id="PF00534">
    <property type="entry name" value="Glycos_transf_1"/>
    <property type="match status" value="1"/>
</dbReference>
<keyword evidence="3 5" id="KW-0808">Transferase</keyword>
<evidence type="ECO:0000256" key="3">
    <source>
        <dbReference type="ARBA" id="ARBA00022679"/>
    </source>
</evidence>
<dbReference type="Pfam" id="PF13579">
    <property type="entry name" value="Glyco_trans_4_4"/>
    <property type="match status" value="1"/>
</dbReference>
<dbReference type="Gene3D" id="3.40.50.2000">
    <property type="entry name" value="Glycogen Phosphorylase B"/>
    <property type="match status" value="2"/>
</dbReference>
<dbReference type="CDD" id="cd03801">
    <property type="entry name" value="GT4_PimA-like"/>
    <property type="match status" value="1"/>
</dbReference>
<organism evidence="5 6">
    <name type="scientific">Streptomyces albus</name>
    <dbReference type="NCBI Taxonomy" id="1888"/>
    <lineage>
        <taxon>Bacteria</taxon>
        <taxon>Bacillati</taxon>
        <taxon>Actinomycetota</taxon>
        <taxon>Actinomycetes</taxon>
        <taxon>Kitasatosporales</taxon>
        <taxon>Streptomycetaceae</taxon>
        <taxon>Streptomyces</taxon>
    </lineage>
</organism>
<feature type="compositionally biased region" description="Low complexity" evidence="4">
    <location>
        <begin position="1"/>
        <end position="29"/>
    </location>
</feature>
<evidence type="ECO:0000313" key="5">
    <source>
        <dbReference type="EMBL" id="TGG78754.1"/>
    </source>
</evidence>
<reference evidence="5 6" key="1">
    <citation type="submission" date="2018-10" db="EMBL/GenBank/DDBJ databases">
        <title>Isolation of pseudouridimycin from Streptomyces albus DSM 40763.</title>
        <authorList>
            <person name="Rosenqvist P."/>
            <person name="Metsae-Ketelae M."/>
            <person name="Virta P."/>
        </authorList>
    </citation>
    <scope>NUCLEOTIDE SEQUENCE [LARGE SCALE GENOMIC DNA]</scope>
    <source>
        <strain evidence="5 6">DSM 40763</strain>
    </source>
</reference>
<gene>
    <name evidence="5" type="ORF">D8771_23885</name>
</gene>
<dbReference type="InterPro" id="IPR001296">
    <property type="entry name" value="Glyco_trans_1"/>
</dbReference>
<dbReference type="Proteomes" id="UP000298111">
    <property type="component" value="Unassembled WGS sequence"/>
</dbReference>
<keyword evidence="2" id="KW-0328">Glycosyltransferase</keyword>
<dbReference type="PANTHER" id="PTHR12526:SF510">
    <property type="entry name" value="D-INOSITOL 3-PHOSPHATE GLYCOSYLTRANSFERASE"/>
    <property type="match status" value="1"/>
</dbReference>
<evidence type="ECO:0000256" key="4">
    <source>
        <dbReference type="SAM" id="MobiDB-lite"/>
    </source>
</evidence>
<sequence length="416" mass="42656">MLGSPSPHHQPGSPSAVSPSRTSSPRRPSVGARPPHAVHVLGGAGAVDGAEGPSAGTAAHARSLARGLAARGVRVTVCARQDAALQDAFADTGADFVPLHGRTEAEAVAALRVVCGDADLVHAHGAHAGFLAALALGSRRHGVPLVVTWHPRPDPAARTEAARDLVARLLTRRVARAATVVLGATTALVDAARRSGARDARLAPAPIPVPGTGTGQPADDEDVLRHKVRAGIGALDRPLVLAVGRLDGRSGHETALTASRAWRRLDPTPLLGVAGEGPQRTALQQRIDREMLPVRLLGRREDALALLAGADVALLPGRCQGRSLVAQEALRAGVPLVAADGGDVPELVGDAALLVPHGDADSLSAAVTVLLTDPAARAALSRAGRARARTWPTEDDAAAQVLSVYDETLAAAARHR</sequence>
<comment type="caution">
    <text evidence="5">The sequence shown here is derived from an EMBL/GenBank/DDBJ whole genome shotgun (WGS) entry which is preliminary data.</text>
</comment>
<dbReference type="GO" id="GO:0016757">
    <property type="term" value="F:glycosyltransferase activity"/>
    <property type="evidence" value="ECO:0007669"/>
    <property type="project" value="UniProtKB-KW"/>
</dbReference>
<evidence type="ECO:0000256" key="2">
    <source>
        <dbReference type="ARBA" id="ARBA00022676"/>
    </source>
</evidence>
<dbReference type="PANTHER" id="PTHR12526">
    <property type="entry name" value="GLYCOSYLTRANSFERASE"/>
    <property type="match status" value="1"/>
</dbReference>
<proteinExistence type="predicted"/>
<dbReference type="EMBL" id="RCIY01000085">
    <property type="protein sequence ID" value="TGG78754.1"/>
    <property type="molecule type" value="Genomic_DNA"/>
</dbReference>
<evidence type="ECO:0000313" key="6">
    <source>
        <dbReference type="Proteomes" id="UP000298111"/>
    </source>
</evidence>
<accession>A0A6C1C3F7</accession>
<dbReference type="SUPFAM" id="SSF53756">
    <property type="entry name" value="UDP-Glycosyltransferase/glycogen phosphorylase"/>
    <property type="match status" value="1"/>
</dbReference>
<feature type="region of interest" description="Disordered" evidence="4">
    <location>
        <begin position="1"/>
        <end position="36"/>
    </location>
</feature>
<dbReference type="InterPro" id="IPR028098">
    <property type="entry name" value="Glyco_trans_4-like_N"/>
</dbReference>